<proteinExistence type="inferred from homology"/>
<feature type="compositionally biased region" description="Low complexity" evidence="9">
    <location>
        <begin position="461"/>
        <end position="471"/>
    </location>
</feature>
<dbReference type="AlphaFoldDB" id="A0A7S1VJ53"/>
<feature type="region of interest" description="Disordered" evidence="9">
    <location>
        <begin position="438"/>
        <end position="478"/>
    </location>
</feature>
<protein>
    <recommendedName>
        <fullName evidence="3">Conserved oligomeric Golgi complex subunit 8</fullName>
    </recommendedName>
    <alternativeName>
        <fullName evidence="8">Component of oligomeric Golgi complex 8</fullName>
    </alternativeName>
</protein>
<comment type="subcellular location">
    <subcellularLocation>
        <location evidence="1">Golgi apparatus membrane</location>
        <topology evidence="1">Peripheral membrane protein</topology>
    </subcellularLocation>
</comment>
<keyword evidence="5" id="KW-0653">Protein transport</keyword>
<evidence type="ECO:0000256" key="3">
    <source>
        <dbReference type="ARBA" id="ARBA00020983"/>
    </source>
</evidence>
<organism evidence="10">
    <name type="scientific">Sexangularia sp. CB-2014</name>
    <dbReference type="NCBI Taxonomy" id="1486929"/>
    <lineage>
        <taxon>Eukaryota</taxon>
        <taxon>Amoebozoa</taxon>
        <taxon>Tubulinea</taxon>
        <taxon>Elardia</taxon>
        <taxon>Arcellinida</taxon>
        <taxon>Arcellinida incertae sedis</taxon>
        <taxon>Sexangularia</taxon>
    </lineage>
</organism>
<evidence type="ECO:0000256" key="2">
    <source>
        <dbReference type="ARBA" id="ARBA00006419"/>
    </source>
</evidence>
<evidence type="ECO:0000256" key="4">
    <source>
        <dbReference type="ARBA" id="ARBA00022448"/>
    </source>
</evidence>
<dbReference type="GO" id="GO:0017119">
    <property type="term" value="C:Golgi transport complex"/>
    <property type="evidence" value="ECO:0007669"/>
    <property type="project" value="InterPro"/>
</dbReference>
<dbReference type="Pfam" id="PF04124">
    <property type="entry name" value="Dor1"/>
    <property type="match status" value="1"/>
</dbReference>
<gene>
    <name evidence="10" type="ORF">SSP0437_LOCUS8614</name>
</gene>
<keyword evidence="7" id="KW-0472">Membrane</keyword>
<dbReference type="PANTHER" id="PTHR21311:SF0">
    <property type="entry name" value="CONSERVED OLIGOMERIC GOLGI COMPLEX SUBUNIT 8"/>
    <property type="match status" value="1"/>
</dbReference>
<dbReference type="SUPFAM" id="SSF74788">
    <property type="entry name" value="Cullin repeat-like"/>
    <property type="match status" value="1"/>
</dbReference>
<dbReference type="InterPro" id="IPR016159">
    <property type="entry name" value="Cullin_repeat-like_dom_sf"/>
</dbReference>
<dbReference type="GO" id="GO:0006891">
    <property type="term" value="P:intra-Golgi vesicle-mediated transport"/>
    <property type="evidence" value="ECO:0007669"/>
    <property type="project" value="TreeGrafter"/>
</dbReference>
<dbReference type="InterPro" id="IPR042560">
    <property type="entry name" value="Exo84_C_2"/>
</dbReference>
<dbReference type="GO" id="GO:0015031">
    <property type="term" value="P:protein transport"/>
    <property type="evidence" value="ECO:0007669"/>
    <property type="project" value="UniProtKB-KW"/>
</dbReference>
<accession>A0A7S1VJ53</accession>
<reference evidence="10" key="1">
    <citation type="submission" date="2021-01" db="EMBL/GenBank/DDBJ databases">
        <authorList>
            <person name="Corre E."/>
            <person name="Pelletier E."/>
            <person name="Niang G."/>
            <person name="Scheremetjew M."/>
            <person name="Finn R."/>
            <person name="Kale V."/>
            <person name="Holt S."/>
            <person name="Cochrane G."/>
            <person name="Meng A."/>
            <person name="Brown T."/>
            <person name="Cohen L."/>
        </authorList>
    </citation>
    <scope>NUCLEOTIDE SEQUENCE</scope>
    <source>
        <strain evidence="10">ATCC 50979</strain>
    </source>
</reference>
<dbReference type="PANTHER" id="PTHR21311">
    <property type="entry name" value="CONSERVED OLIGOMERIC GOLGI COMPLEX COMPONENT 8"/>
    <property type="match status" value="1"/>
</dbReference>
<evidence type="ECO:0000256" key="7">
    <source>
        <dbReference type="ARBA" id="ARBA00023136"/>
    </source>
</evidence>
<dbReference type="GO" id="GO:0000139">
    <property type="term" value="C:Golgi membrane"/>
    <property type="evidence" value="ECO:0007669"/>
    <property type="project" value="UniProtKB-SubCell"/>
</dbReference>
<keyword evidence="6" id="KW-0333">Golgi apparatus</keyword>
<name>A0A7S1VJ53_9EUKA</name>
<comment type="similarity">
    <text evidence="2">Belongs to the COG8 family.</text>
</comment>
<evidence type="ECO:0000256" key="9">
    <source>
        <dbReference type="SAM" id="MobiDB-lite"/>
    </source>
</evidence>
<evidence type="ECO:0000256" key="8">
    <source>
        <dbReference type="ARBA" id="ARBA00031347"/>
    </source>
</evidence>
<evidence type="ECO:0000313" key="10">
    <source>
        <dbReference type="EMBL" id="CAD9301717.1"/>
    </source>
</evidence>
<keyword evidence="4" id="KW-0813">Transport</keyword>
<dbReference type="Gene3D" id="1.20.58.1220">
    <property type="entry name" value="Exo84p, C-terminal helical domain"/>
    <property type="match status" value="1"/>
</dbReference>
<evidence type="ECO:0000256" key="1">
    <source>
        <dbReference type="ARBA" id="ARBA00004395"/>
    </source>
</evidence>
<evidence type="ECO:0000256" key="5">
    <source>
        <dbReference type="ARBA" id="ARBA00022927"/>
    </source>
</evidence>
<dbReference type="EMBL" id="HBGL01011045">
    <property type="protein sequence ID" value="CAD9301717.1"/>
    <property type="molecule type" value="Transcribed_RNA"/>
</dbReference>
<sequence length="601" mass="64194">MSTPSPLISALLSPSSIHFTSTTTKISQIRLPNVPVPIPADFVIAAAPPGDVELVQQLLPMVSAQLEQARLDEDQEKGDGDGAALADDDGPFSRLLRETDASLSAATDAALAQAVERSAGFVAADSAINILTGALANLASKQPLEQDLEQAAQVLGELSARLLGGATERREARAILDQVPVLTALCELPADIEAARLRGEYARAMTLVTLARKVCKAFPVRPVDVPVPQFERLFREALVEQVTRLSSELRAQLAGPLSLPECLRTVSHLKRLAVLDERSLRLAFLRSRDSWLEEELARDASSRPDTLTVIATINRTYIFDIVTQYRAVFADSSATVDPLLAHWLVRRVRIFVAQLATHLPAVTGGATLAALLETASYFASSLRRVGADFSHVLEPLFASAAARMFVGRIVGATNTAIDQLTRGGAVAALAVQSAASRAVEESTRRHRGAPDSGGASDDRPTTGSATASSSALPGNADELRGTFSPPPGLLVFPPLARLADAYIVACNELRFFAPLAVRDAMAAAVAEQLARLARALDDIVTDSYLERAEREALARLTGLVARDLIPHLGKCVDAVYRSTRHLVDASEALQTLATVEDRLRA</sequence>
<dbReference type="InterPro" id="IPR007255">
    <property type="entry name" value="COG8"/>
</dbReference>
<evidence type="ECO:0000256" key="6">
    <source>
        <dbReference type="ARBA" id="ARBA00023034"/>
    </source>
</evidence>